<dbReference type="InterPro" id="IPR036852">
    <property type="entry name" value="Peptidase_S8/S53_dom_sf"/>
</dbReference>
<feature type="signal peptide" evidence="6">
    <location>
        <begin position="1"/>
        <end position="29"/>
    </location>
</feature>
<evidence type="ECO:0000256" key="1">
    <source>
        <dbReference type="ARBA" id="ARBA00011073"/>
    </source>
</evidence>
<evidence type="ECO:0000313" key="10">
    <source>
        <dbReference type="Proteomes" id="UP001487305"/>
    </source>
</evidence>
<dbReference type="InterPro" id="IPR007253">
    <property type="entry name" value="Cell_wall-bd_2"/>
</dbReference>
<keyword evidence="6" id="KW-0732">Signal</keyword>
<evidence type="ECO:0000313" key="9">
    <source>
        <dbReference type="EMBL" id="MEQ3362763.1"/>
    </source>
</evidence>
<feature type="active site" description="Charge relay system" evidence="5">
    <location>
        <position position="215"/>
    </location>
</feature>
<feature type="active site" description="Charge relay system" evidence="5">
    <location>
        <position position="253"/>
    </location>
</feature>
<dbReference type="InterPro" id="IPR054399">
    <property type="entry name" value="Fervidolysin-like_N_prodom"/>
</dbReference>
<evidence type="ECO:0000256" key="3">
    <source>
        <dbReference type="ARBA" id="ARBA00022801"/>
    </source>
</evidence>
<dbReference type="Proteomes" id="UP001487305">
    <property type="component" value="Unassembled WGS sequence"/>
</dbReference>
<reference evidence="9 10" key="1">
    <citation type="submission" date="2024-04" db="EMBL/GenBank/DDBJ databases">
        <title>Human intestinal bacterial collection.</title>
        <authorList>
            <person name="Pauvert C."/>
            <person name="Hitch T.C.A."/>
            <person name="Clavel T."/>
        </authorList>
    </citation>
    <scope>NUCLEOTIDE SEQUENCE [LARGE SCALE GENOMIC DNA]</scope>
    <source>
        <strain evidence="9 10">CLA-KB-H42</strain>
    </source>
</reference>
<accession>A0ABV1JDD2</accession>
<evidence type="ECO:0000256" key="5">
    <source>
        <dbReference type="PROSITE-ProRule" id="PRU01240"/>
    </source>
</evidence>
<keyword evidence="2 5" id="KW-0645">Protease</keyword>
<evidence type="ECO:0000259" key="7">
    <source>
        <dbReference type="Pfam" id="PF00082"/>
    </source>
</evidence>
<dbReference type="PRINTS" id="PR00723">
    <property type="entry name" value="SUBTILISIN"/>
</dbReference>
<dbReference type="Pfam" id="PF04122">
    <property type="entry name" value="CW_binding_2"/>
    <property type="match status" value="3"/>
</dbReference>
<dbReference type="Pfam" id="PF22148">
    <property type="entry name" value="Fervidolysin_NPro-like"/>
    <property type="match status" value="1"/>
</dbReference>
<keyword evidence="4 5" id="KW-0720">Serine protease</keyword>
<dbReference type="SUPFAM" id="SSF52743">
    <property type="entry name" value="Subtilisin-like"/>
    <property type="match status" value="1"/>
</dbReference>
<comment type="caution">
    <text evidence="9">The sequence shown here is derived from an EMBL/GenBank/DDBJ whole genome shotgun (WGS) entry which is preliminary data.</text>
</comment>
<dbReference type="InterPro" id="IPR022398">
    <property type="entry name" value="Peptidase_S8_His-AS"/>
</dbReference>
<dbReference type="PANTHER" id="PTHR43806:SF11">
    <property type="entry name" value="CEREVISIN-RELATED"/>
    <property type="match status" value="1"/>
</dbReference>
<protein>
    <submittedName>
        <fullName evidence="9">S8 family serine peptidase</fullName>
    </submittedName>
</protein>
<feature type="domain" description="Fervidolysin-like N-terminal prodomain" evidence="8">
    <location>
        <begin position="84"/>
        <end position="165"/>
    </location>
</feature>
<evidence type="ECO:0000256" key="6">
    <source>
        <dbReference type="SAM" id="SignalP"/>
    </source>
</evidence>
<comment type="similarity">
    <text evidence="1 5">Belongs to the peptidase S8 family.</text>
</comment>
<feature type="active site" description="Charge relay system" evidence="5">
    <location>
        <position position="424"/>
    </location>
</feature>
<sequence length="809" mass="83682">MRGIRSFASFILAATLAFGLMVPVSGAWADEAAPGDAAGSAHLEQGLSDEAALLERMEGAGDSSGEPSAPFVELLSDEEIGEISEDGEGSEYVEGEVLVVLDSAGAPEEVEEGLADSGVTPVEPLDEASVEGRDVVAVSVADGMTVAQKIDELMESDEIAHAQPNYLYAMDDEYIPNDPVFQQTRNNWWHLDDIGAFSAWSIAKAGKTVRVATIDSGVKIDHPDLVNNLDLGSAYNTVTEERGASAAIDKYGHGTHVAGLIAAEANNGIGVAGSSFNAELVPVNVLHTTGPYAGKSTTADFIKAMDYIISLNESDPSRAIRVVNISMGTYGYDPLLGASMSVAESRNVVVVGAGGNEGDTSKGSQPSYPADFSSVVSVTWYNVNGAIDYRSDYGAGKNIAAPGTNIYSTLYTSATPYGMKSGSSMAAPTVSGVCALMLSVNPHLSASEVRDILYATAVDAGAPGWDMYYGAGKIDASAAVMSALGVSPEQPKTLTSTELSGADRVATSVAIAREEYPSGPAGVIIVRSDNFPDALAASSLAGALGYPIIMSDSASLSPAVSNYMKSTPSIRQAVLIGDRNSLSARVQSSVSGLVASCVRIGGVDRFDTADRIRATLSQLGATSSTAIVARSDNYPDALSISPYCAASRSGLFLIAPNAAPSASMVAELSRYDRVVIVGSVHSVSGKVESALRGTSTEVVRLAGGVNNGYSDDRYGTSAAIARWIVSGDSGYYAFSYDNAAFATGSKFPDALAGGPLCAVKRSVLLLVDPNAYSAVDAAASSGQVSHVYWLGSTETLSASVRQAVLDRLA</sequence>
<evidence type="ECO:0000259" key="8">
    <source>
        <dbReference type="Pfam" id="PF22148"/>
    </source>
</evidence>
<keyword evidence="10" id="KW-1185">Reference proteome</keyword>
<evidence type="ECO:0000256" key="4">
    <source>
        <dbReference type="ARBA" id="ARBA00022825"/>
    </source>
</evidence>
<feature type="domain" description="Peptidase S8/S53" evidence="7">
    <location>
        <begin position="206"/>
        <end position="472"/>
    </location>
</feature>
<dbReference type="Pfam" id="PF00082">
    <property type="entry name" value="Peptidase_S8"/>
    <property type="match status" value="1"/>
</dbReference>
<evidence type="ECO:0000256" key="2">
    <source>
        <dbReference type="ARBA" id="ARBA00022670"/>
    </source>
</evidence>
<feature type="chain" id="PRO_5047261480" evidence="6">
    <location>
        <begin position="30"/>
        <end position="809"/>
    </location>
</feature>
<organism evidence="9 10">
    <name type="scientific">Raoultibacter massiliensis</name>
    <dbReference type="NCBI Taxonomy" id="1852371"/>
    <lineage>
        <taxon>Bacteria</taxon>
        <taxon>Bacillati</taxon>
        <taxon>Actinomycetota</taxon>
        <taxon>Coriobacteriia</taxon>
        <taxon>Eggerthellales</taxon>
        <taxon>Eggerthellaceae</taxon>
        <taxon>Raoultibacter</taxon>
    </lineage>
</organism>
<dbReference type="InterPro" id="IPR000209">
    <property type="entry name" value="Peptidase_S8/S53_dom"/>
</dbReference>
<dbReference type="InterPro" id="IPR050131">
    <property type="entry name" value="Peptidase_S8_subtilisin-like"/>
</dbReference>
<gene>
    <name evidence="9" type="ORF">AAA083_07220</name>
</gene>
<dbReference type="Gene3D" id="3.40.50.200">
    <property type="entry name" value="Peptidase S8/S53 domain"/>
    <property type="match status" value="1"/>
</dbReference>
<dbReference type="PROSITE" id="PS51892">
    <property type="entry name" value="SUBTILASE"/>
    <property type="match status" value="1"/>
</dbReference>
<dbReference type="Gene3D" id="3.40.50.12090">
    <property type="match status" value="1"/>
</dbReference>
<dbReference type="EMBL" id="JBBNOP010000005">
    <property type="protein sequence ID" value="MEQ3362763.1"/>
    <property type="molecule type" value="Genomic_DNA"/>
</dbReference>
<dbReference type="PANTHER" id="PTHR43806">
    <property type="entry name" value="PEPTIDASE S8"/>
    <property type="match status" value="1"/>
</dbReference>
<dbReference type="PROSITE" id="PS00137">
    <property type="entry name" value="SUBTILASE_HIS"/>
    <property type="match status" value="1"/>
</dbReference>
<dbReference type="InterPro" id="IPR015500">
    <property type="entry name" value="Peptidase_S8_subtilisin-rel"/>
</dbReference>
<proteinExistence type="inferred from homology"/>
<dbReference type="RefSeq" id="WP_102375011.1">
    <property type="nucleotide sequence ID" value="NZ_JBBNOP010000005.1"/>
</dbReference>
<name>A0ABV1JDD2_9ACTN</name>
<keyword evidence="3 5" id="KW-0378">Hydrolase</keyword>